<accession>A0AAD6LUS1</accession>
<comment type="caution">
    <text evidence="1">The sequence shown here is derived from an EMBL/GenBank/DDBJ whole genome shotgun (WGS) entry which is preliminary data.</text>
</comment>
<keyword evidence="2" id="KW-1185">Reference proteome</keyword>
<organism evidence="1 2">
    <name type="scientific">Populus alba x Populus x berolinensis</name>
    <dbReference type="NCBI Taxonomy" id="444605"/>
    <lineage>
        <taxon>Eukaryota</taxon>
        <taxon>Viridiplantae</taxon>
        <taxon>Streptophyta</taxon>
        <taxon>Embryophyta</taxon>
        <taxon>Tracheophyta</taxon>
        <taxon>Spermatophyta</taxon>
        <taxon>Magnoliopsida</taxon>
        <taxon>eudicotyledons</taxon>
        <taxon>Gunneridae</taxon>
        <taxon>Pentapetalae</taxon>
        <taxon>rosids</taxon>
        <taxon>fabids</taxon>
        <taxon>Malpighiales</taxon>
        <taxon>Salicaceae</taxon>
        <taxon>Saliceae</taxon>
        <taxon>Populus</taxon>
    </lineage>
</organism>
<protein>
    <submittedName>
        <fullName evidence="1">Uncharacterized protein</fullName>
    </submittedName>
</protein>
<evidence type="ECO:0000313" key="1">
    <source>
        <dbReference type="EMBL" id="KAJ6973623.1"/>
    </source>
</evidence>
<proteinExistence type="predicted"/>
<dbReference type="AlphaFoldDB" id="A0AAD6LUS1"/>
<name>A0AAD6LUS1_9ROSI</name>
<sequence length="50" mass="5989">MVVPITDIKKYAFYPLIRVQVCRVWIVKFEKQVNIFNCFFVDNLLSLSSY</sequence>
<gene>
    <name evidence="1" type="ORF">NC653_033836</name>
</gene>
<dbReference type="EMBL" id="JAQIZT010000014">
    <property type="protein sequence ID" value="KAJ6973623.1"/>
    <property type="molecule type" value="Genomic_DNA"/>
</dbReference>
<evidence type="ECO:0000313" key="2">
    <source>
        <dbReference type="Proteomes" id="UP001164929"/>
    </source>
</evidence>
<dbReference type="Proteomes" id="UP001164929">
    <property type="component" value="Chromosome 14"/>
</dbReference>
<reference evidence="1" key="1">
    <citation type="journal article" date="2023" name="Mol. Ecol. Resour.">
        <title>Chromosome-level genome assembly of a triploid poplar Populus alba 'Berolinensis'.</title>
        <authorList>
            <person name="Chen S."/>
            <person name="Yu Y."/>
            <person name="Wang X."/>
            <person name="Wang S."/>
            <person name="Zhang T."/>
            <person name="Zhou Y."/>
            <person name="He R."/>
            <person name="Meng N."/>
            <person name="Wang Y."/>
            <person name="Liu W."/>
            <person name="Liu Z."/>
            <person name="Liu J."/>
            <person name="Guo Q."/>
            <person name="Huang H."/>
            <person name="Sederoff R.R."/>
            <person name="Wang G."/>
            <person name="Qu G."/>
            <person name="Chen S."/>
        </authorList>
    </citation>
    <scope>NUCLEOTIDE SEQUENCE</scope>
    <source>
        <strain evidence="1">SC-2020</strain>
    </source>
</reference>